<gene>
    <name evidence="4" type="ORF">M9Y10_009819</name>
</gene>
<dbReference type="EMBL" id="JAPFFF010000015">
    <property type="protein sequence ID" value="KAK8866851.1"/>
    <property type="molecule type" value="Genomic_DNA"/>
</dbReference>
<keyword evidence="3" id="KW-0963">Cytoplasm</keyword>
<dbReference type="InterPro" id="IPR010334">
    <property type="entry name" value="Dcp1"/>
</dbReference>
<protein>
    <submittedName>
        <fullName evidence="4">Uncharacterized protein</fullName>
    </submittedName>
</protein>
<dbReference type="Proteomes" id="UP001470230">
    <property type="component" value="Unassembled WGS sequence"/>
</dbReference>
<evidence type="ECO:0000256" key="1">
    <source>
        <dbReference type="ARBA" id="ARBA00004496"/>
    </source>
</evidence>
<organism evidence="4 5">
    <name type="scientific">Tritrichomonas musculus</name>
    <dbReference type="NCBI Taxonomy" id="1915356"/>
    <lineage>
        <taxon>Eukaryota</taxon>
        <taxon>Metamonada</taxon>
        <taxon>Parabasalia</taxon>
        <taxon>Tritrichomonadida</taxon>
        <taxon>Tritrichomonadidae</taxon>
        <taxon>Tritrichomonas</taxon>
    </lineage>
</organism>
<name>A0ABR2IQW9_9EUKA</name>
<dbReference type="InterPro" id="IPR011993">
    <property type="entry name" value="PH-like_dom_sf"/>
</dbReference>
<comment type="subcellular location">
    <subcellularLocation>
        <location evidence="1">Cytoplasm</location>
    </subcellularLocation>
</comment>
<comment type="similarity">
    <text evidence="2">Belongs to the DCP1 family.</text>
</comment>
<evidence type="ECO:0000313" key="5">
    <source>
        <dbReference type="Proteomes" id="UP001470230"/>
    </source>
</evidence>
<dbReference type="Pfam" id="PF06058">
    <property type="entry name" value="DCP1"/>
    <property type="match status" value="1"/>
</dbReference>
<sequence>MKSPIIFEDNQEKKDMNLRVIRRTYHEHDVIDYSAVLPCCSVYQTNNNEWQKCDIFGPLFILSAKDINLPILYILNTVSFDNPENFQLIFDPTTLNVCIEEKKVFFENNNTTQKYCISAYSNDDAQTLYNIISKTYNYSHDPTFKHLLYRFPRQ</sequence>
<dbReference type="Gene3D" id="2.30.29.30">
    <property type="entry name" value="Pleckstrin-homology domain (PH domain)/Phosphotyrosine-binding domain (PTB)"/>
    <property type="match status" value="1"/>
</dbReference>
<keyword evidence="5" id="KW-1185">Reference proteome</keyword>
<evidence type="ECO:0000313" key="4">
    <source>
        <dbReference type="EMBL" id="KAK8866851.1"/>
    </source>
</evidence>
<comment type="caution">
    <text evidence="4">The sequence shown here is derived from an EMBL/GenBank/DDBJ whole genome shotgun (WGS) entry which is preliminary data.</text>
</comment>
<evidence type="ECO:0000256" key="2">
    <source>
        <dbReference type="ARBA" id="ARBA00008778"/>
    </source>
</evidence>
<proteinExistence type="inferred from homology"/>
<evidence type="ECO:0000256" key="3">
    <source>
        <dbReference type="ARBA" id="ARBA00022490"/>
    </source>
</evidence>
<reference evidence="4 5" key="1">
    <citation type="submission" date="2024-04" db="EMBL/GenBank/DDBJ databases">
        <title>Tritrichomonas musculus Genome.</title>
        <authorList>
            <person name="Alves-Ferreira E."/>
            <person name="Grigg M."/>
            <person name="Lorenzi H."/>
            <person name="Galac M."/>
        </authorList>
    </citation>
    <scope>NUCLEOTIDE SEQUENCE [LARGE SCALE GENOMIC DNA]</scope>
    <source>
        <strain evidence="4 5">EAF2021</strain>
    </source>
</reference>
<dbReference type="SUPFAM" id="SSF50729">
    <property type="entry name" value="PH domain-like"/>
    <property type="match status" value="1"/>
</dbReference>
<accession>A0ABR2IQW9</accession>